<evidence type="ECO:0000313" key="2">
    <source>
        <dbReference type="EMBL" id="NJC69194.1"/>
    </source>
</evidence>
<sequence>MRPVLRLLGTRYGVALVLALLVLAVVGITRAVAGPYQATTLGPAVEPSTSSSVDPTAGDDSLLIPDSPAPPVTSPGAADPATVATDFVQEWLNHTGVTAEQWRAGFAKHATAALRDKLKSTDPAGVPAQRITGQVTVQNGSARFVEATVPVDSGTVILRLISTNGRWLVDGVDWERS</sequence>
<dbReference type="Proteomes" id="UP000722989">
    <property type="component" value="Unassembled WGS sequence"/>
</dbReference>
<evidence type="ECO:0000256" key="1">
    <source>
        <dbReference type="SAM" id="MobiDB-lite"/>
    </source>
</evidence>
<comment type="caution">
    <text evidence="2">The sequence shown here is derived from an EMBL/GenBank/DDBJ whole genome shotgun (WGS) entry which is preliminary data.</text>
</comment>
<keyword evidence="3" id="KW-1185">Reference proteome</keyword>
<protein>
    <recommendedName>
        <fullName evidence="4">DUF4878 domain-containing protein</fullName>
    </recommendedName>
</protein>
<name>A0ABX0XT67_9ACTN</name>
<evidence type="ECO:0000313" key="3">
    <source>
        <dbReference type="Proteomes" id="UP000722989"/>
    </source>
</evidence>
<proteinExistence type="predicted"/>
<evidence type="ECO:0008006" key="4">
    <source>
        <dbReference type="Google" id="ProtNLM"/>
    </source>
</evidence>
<organism evidence="2 3">
    <name type="scientific">Planosporangium thailandense</name>
    <dbReference type="NCBI Taxonomy" id="765197"/>
    <lineage>
        <taxon>Bacteria</taxon>
        <taxon>Bacillati</taxon>
        <taxon>Actinomycetota</taxon>
        <taxon>Actinomycetes</taxon>
        <taxon>Micromonosporales</taxon>
        <taxon>Micromonosporaceae</taxon>
        <taxon>Planosporangium</taxon>
    </lineage>
</organism>
<feature type="region of interest" description="Disordered" evidence="1">
    <location>
        <begin position="40"/>
        <end position="78"/>
    </location>
</feature>
<gene>
    <name evidence="2" type="ORF">HC031_05600</name>
</gene>
<accession>A0ABX0XT67</accession>
<reference evidence="2 3" key="1">
    <citation type="submission" date="2020-03" db="EMBL/GenBank/DDBJ databases">
        <title>WGS of the type strain of Planosporangium spp.</title>
        <authorList>
            <person name="Thawai C."/>
        </authorList>
    </citation>
    <scope>NUCLEOTIDE SEQUENCE [LARGE SCALE GENOMIC DNA]</scope>
    <source>
        <strain evidence="2 3">TBRC 5610</strain>
    </source>
</reference>
<dbReference type="RefSeq" id="WP_167924109.1">
    <property type="nucleotide sequence ID" value="NZ_JAATVY010000003.1"/>
</dbReference>
<dbReference type="EMBL" id="JAATVY010000003">
    <property type="protein sequence ID" value="NJC69194.1"/>
    <property type="molecule type" value="Genomic_DNA"/>
</dbReference>